<evidence type="ECO:0000256" key="1">
    <source>
        <dbReference type="SAM" id="Coils"/>
    </source>
</evidence>
<protein>
    <recommendedName>
        <fullName evidence="3">DUF3600 domain-containing protein</fullName>
    </recommendedName>
</protein>
<reference evidence="4 5" key="1">
    <citation type="journal article" date="2015" name="Int. Biodeterior. Biodegradation">
        <title>Physiological and genetic screening methods for the isolation of methyl tert-butyl ether-degrading bacteria for bioremediation purposes.</title>
        <authorList>
            <person name="Guisado I.M."/>
            <person name="Purswani J."/>
            <person name="Gonzalez Lopez J."/>
            <person name="Pozo C."/>
        </authorList>
    </citation>
    <scope>NUCLEOTIDE SEQUENCE [LARGE SCALE GENOMIC DNA]</scope>
    <source>
        <strain evidence="4 5">SH7</strain>
    </source>
</reference>
<dbReference type="Pfam" id="PF12207">
    <property type="entry name" value="DUF3600"/>
    <property type="match status" value="1"/>
</dbReference>
<dbReference type="EMBL" id="LCZJ02000012">
    <property type="protein sequence ID" value="KTD88493.1"/>
    <property type="molecule type" value="Genomic_DNA"/>
</dbReference>
<keyword evidence="1" id="KW-0175">Coiled coil</keyword>
<sequence>MNFNEELRTVLQEEARNISAPPELREQILNRTIAKQGGRRMKKWLVASIMAAALLIPTGAYAGYHYLADNMYGSPATAAMIGVTQQQYDRLEAKLQNAKQSFKEEEFTKLMSLLKELGSYNLQMADAEGDFHLEQLSAKDQKAYKELQAKLEPYFEQMNEEKPSKKSVQSVDRDTFWNSLLEKAEQRLTKKEFGEIEKLINELQSYDAKVFDSDGSVHMERLSKEEIQNQEKLIEALDPYIKKLNMLIKPSS</sequence>
<gene>
    <name evidence="4" type="ORF">UQ64_04000</name>
</gene>
<keyword evidence="5" id="KW-1185">Reference proteome</keyword>
<feature type="domain" description="DUF3600" evidence="3">
    <location>
        <begin position="67"/>
        <end position="181"/>
    </location>
</feature>
<comment type="caution">
    <text evidence="4">The sequence shown here is derived from an EMBL/GenBank/DDBJ whole genome shotgun (WGS) entry which is preliminary data.</text>
</comment>
<proteinExistence type="predicted"/>
<organism evidence="4 5">
    <name type="scientific">Paenibacillus etheri</name>
    <dbReference type="NCBI Taxonomy" id="1306852"/>
    <lineage>
        <taxon>Bacteria</taxon>
        <taxon>Bacillati</taxon>
        <taxon>Bacillota</taxon>
        <taxon>Bacilli</taxon>
        <taxon>Bacillales</taxon>
        <taxon>Paenibacillaceae</taxon>
        <taxon>Paenibacillus</taxon>
    </lineage>
</organism>
<dbReference type="Proteomes" id="UP000054709">
    <property type="component" value="Unassembled WGS sequence"/>
</dbReference>
<keyword evidence="2" id="KW-0812">Transmembrane</keyword>
<keyword evidence="2" id="KW-0472">Membrane</keyword>
<feature type="transmembrane region" description="Helical" evidence="2">
    <location>
        <begin position="44"/>
        <end position="64"/>
    </location>
</feature>
<accession>A0A0W1B4J5</accession>
<feature type="coiled-coil region" evidence="1">
    <location>
        <begin position="81"/>
        <end position="108"/>
    </location>
</feature>
<evidence type="ECO:0000313" key="4">
    <source>
        <dbReference type="EMBL" id="KTD88493.1"/>
    </source>
</evidence>
<dbReference type="InterPro" id="IPR022019">
    <property type="entry name" value="DUF3600"/>
</dbReference>
<dbReference type="AlphaFoldDB" id="A0A0W1B4J5"/>
<keyword evidence="2" id="KW-1133">Transmembrane helix</keyword>
<name>A0A0W1B4J5_9BACL</name>
<dbReference type="OrthoDB" id="2731598at2"/>
<evidence type="ECO:0000313" key="5">
    <source>
        <dbReference type="Proteomes" id="UP000054709"/>
    </source>
</evidence>
<evidence type="ECO:0000256" key="2">
    <source>
        <dbReference type="SAM" id="Phobius"/>
    </source>
</evidence>
<dbReference type="Gene3D" id="1.10.3950.10">
    <property type="entry name" value="putative ecf-type sigma factor negative effector from bacillus cereus"/>
    <property type="match status" value="2"/>
</dbReference>
<dbReference type="InterPro" id="IPR038267">
    <property type="entry name" value="ECF_sigma_eff"/>
</dbReference>
<evidence type="ECO:0000259" key="3">
    <source>
        <dbReference type="Pfam" id="PF12207"/>
    </source>
</evidence>